<dbReference type="Proteomes" id="UP001610818">
    <property type="component" value="Unassembled WGS sequence"/>
</dbReference>
<feature type="compositionally biased region" description="Low complexity" evidence="1">
    <location>
        <begin position="164"/>
        <end position="175"/>
    </location>
</feature>
<evidence type="ECO:0000256" key="1">
    <source>
        <dbReference type="SAM" id="MobiDB-lite"/>
    </source>
</evidence>
<organism evidence="2 3">
    <name type="scientific">Streptomyces longisporoflavus</name>
    <dbReference type="NCBI Taxonomy" id="28044"/>
    <lineage>
        <taxon>Bacteria</taxon>
        <taxon>Bacillati</taxon>
        <taxon>Actinomycetota</taxon>
        <taxon>Actinomycetes</taxon>
        <taxon>Kitasatosporales</taxon>
        <taxon>Streptomycetaceae</taxon>
        <taxon>Streptomyces</taxon>
    </lineage>
</organism>
<accession>A0ABW7QZK9</accession>
<keyword evidence="3" id="KW-1185">Reference proteome</keyword>
<evidence type="ECO:0000313" key="3">
    <source>
        <dbReference type="Proteomes" id="UP001610818"/>
    </source>
</evidence>
<proteinExistence type="predicted"/>
<reference evidence="2 3" key="1">
    <citation type="submission" date="2024-10" db="EMBL/GenBank/DDBJ databases">
        <title>The Natural Products Discovery Center: Release of the First 8490 Sequenced Strains for Exploring Actinobacteria Biosynthetic Diversity.</title>
        <authorList>
            <person name="Kalkreuter E."/>
            <person name="Kautsar S.A."/>
            <person name="Yang D."/>
            <person name="Bader C.D."/>
            <person name="Teijaro C.N."/>
            <person name="Fluegel L."/>
            <person name="Davis C.M."/>
            <person name="Simpson J.R."/>
            <person name="Lauterbach L."/>
            <person name="Steele A.D."/>
            <person name="Gui C."/>
            <person name="Meng S."/>
            <person name="Li G."/>
            <person name="Viehrig K."/>
            <person name="Ye F."/>
            <person name="Su P."/>
            <person name="Kiefer A.F."/>
            <person name="Nichols A."/>
            <person name="Cepeda A.J."/>
            <person name="Yan W."/>
            <person name="Fan B."/>
            <person name="Jiang Y."/>
            <person name="Adhikari A."/>
            <person name="Zheng C.-J."/>
            <person name="Schuster L."/>
            <person name="Cowan T.M."/>
            <person name="Smanski M.J."/>
            <person name="Chevrette M.G."/>
            <person name="De Carvalho L.P.S."/>
            <person name="Shen B."/>
        </authorList>
    </citation>
    <scope>NUCLEOTIDE SEQUENCE [LARGE SCALE GENOMIC DNA]</scope>
    <source>
        <strain evidence="2 3">NPDC017990</strain>
    </source>
</reference>
<evidence type="ECO:0000313" key="2">
    <source>
        <dbReference type="EMBL" id="MFH8550454.1"/>
    </source>
</evidence>
<gene>
    <name evidence="2" type="ORF">ACH4F9_36160</name>
</gene>
<sequence>MHTVETGVYRTGKLDNARLQKYARDKAVNGVVGTLDWYKQRGLKVVGEPRTAPGVNPVYVHGKTKTAILSDCRDSSMWDTAYKSTGNAAVTKGSKEPDRRPVTAKAGAVRNRWLISEYEIDRTRTAGCLWGAAANDQCLSREAFHPKSAGSTKHALPRRHLLTGRGSRPWRSGARSAGGGSRIRTLSRLRNSTARLTVHP</sequence>
<dbReference type="RefSeq" id="WP_397716940.1">
    <property type="nucleotide sequence ID" value="NZ_JBIRGN010000008.1"/>
</dbReference>
<dbReference type="EMBL" id="JBIRGQ010000008">
    <property type="protein sequence ID" value="MFH8550454.1"/>
    <property type="molecule type" value="Genomic_DNA"/>
</dbReference>
<name>A0ABW7QZK9_9ACTN</name>
<protein>
    <submittedName>
        <fullName evidence="2">Uncharacterized protein</fullName>
    </submittedName>
</protein>
<feature type="region of interest" description="Disordered" evidence="1">
    <location>
        <begin position="147"/>
        <end position="200"/>
    </location>
</feature>
<feature type="compositionally biased region" description="Polar residues" evidence="1">
    <location>
        <begin position="188"/>
        <end position="200"/>
    </location>
</feature>
<comment type="caution">
    <text evidence="2">The sequence shown here is derived from an EMBL/GenBank/DDBJ whole genome shotgun (WGS) entry which is preliminary data.</text>
</comment>